<dbReference type="EMBL" id="QTSX02006410">
    <property type="protein sequence ID" value="KAJ9055163.1"/>
    <property type="molecule type" value="Genomic_DNA"/>
</dbReference>
<keyword evidence="2" id="KW-1185">Reference proteome</keyword>
<dbReference type="Proteomes" id="UP001165960">
    <property type="component" value="Unassembled WGS sequence"/>
</dbReference>
<evidence type="ECO:0000313" key="1">
    <source>
        <dbReference type="EMBL" id="KAJ9055163.1"/>
    </source>
</evidence>
<sequence length="231" mass="26219">MVARSSFYPLEGIKFFLFHPSLWKKCFCGLVIMVIVALGSLVGFSFLISPTSNLLKNHGWPGWLAIIMCILFMIVESALFTIIFSLIFLPILQDQIFAHTIKLKGYKESILDRPAQGMGWKIFIGSIAYALIQVLTMLLTIPLHLIPVFGTITYCYVNGLVFAWGLRLSDLMPFRGLSFTQTRHHVLKNKWEYMSFGSVAFALEMIPFLNWIFIFTNVVGAALWAIDDSPH</sequence>
<organism evidence="1 2">
    <name type="scientific">Entomophthora muscae</name>
    <dbReference type="NCBI Taxonomy" id="34485"/>
    <lineage>
        <taxon>Eukaryota</taxon>
        <taxon>Fungi</taxon>
        <taxon>Fungi incertae sedis</taxon>
        <taxon>Zoopagomycota</taxon>
        <taxon>Entomophthoromycotina</taxon>
        <taxon>Entomophthoromycetes</taxon>
        <taxon>Entomophthorales</taxon>
        <taxon>Entomophthoraceae</taxon>
        <taxon>Entomophthora</taxon>
    </lineage>
</organism>
<comment type="caution">
    <text evidence="1">The sequence shown here is derived from an EMBL/GenBank/DDBJ whole genome shotgun (WGS) entry which is preliminary data.</text>
</comment>
<accession>A0ACC2RYS6</accession>
<reference evidence="1" key="1">
    <citation type="submission" date="2022-04" db="EMBL/GenBank/DDBJ databases">
        <title>Genome of the entomopathogenic fungus Entomophthora muscae.</title>
        <authorList>
            <person name="Elya C."/>
            <person name="Lovett B.R."/>
            <person name="Lee E."/>
            <person name="Macias A.M."/>
            <person name="Hajek A.E."/>
            <person name="De Bivort B.L."/>
            <person name="Kasson M.T."/>
            <person name="De Fine Licht H.H."/>
            <person name="Stajich J.E."/>
        </authorList>
    </citation>
    <scope>NUCLEOTIDE SEQUENCE</scope>
    <source>
        <strain evidence="1">Berkeley</strain>
    </source>
</reference>
<gene>
    <name evidence="1" type="ORF">DSO57_1007075</name>
</gene>
<name>A0ACC2RYS6_9FUNG</name>
<protein>
    <submittedName>
        <fullName evidence="1">Uncharacterized protein</fullName>
    </submittedName>
</protein>
<proteinExistence type="predicted"/>
<evidence type="ECO:0000313" key="2">
    <source>
        <dbReference type="Proteomes" id="UP001165960"/>
    </source>
</evidence>